<dbReference type="InterPro" id="IPR003663">
    <property type="entry name" value="Sugar/inositol_transpt"/>
</dbReference>
<dbReference type="InParanoid" id="K0KEM8"/>
<evidence type="ECO:0000256" key="9">
    <source>
        <dbReference type="SAM" id="Phobius"/>
    </source>
</evidence>
<comment type="caution">
    <text evidence="11">The sequence shown here is derived from an EMBL/GenBank/DDBJ whole genome shotgun (WGS) entry which is preliminary data.</text>
</comment>
<feature type="transmembrane region" description="Helical" evidence="9">
    <location>
        <begin position="457"/>
        <end position="482"/>
    </location>
</feature>
<dbReference type="InterPro" id="IPR005829">
    <property type="entry name" value="Sugar_transporter_CS"/>
</dbReference>
<dbReference type="PANTHER" id="PTHR48022:SF50">
    <property type="entry name" value="HEXOSE TRANSPORTER HXT14"/>
    <property type="match status" value="1"/>
</dbReference>
<feature type="transmembrane region" description="Helical" evidence="9">
    <location>
        <begin position="522"/>
        <end position="543"/>
    </location>
</feature>
<evidence type="ECO:0000256" key="3">
    <source>
        <dbReference type="ARBA" id="ARBA00022448"/>
    </source>
</evidence>
<dbReference type="PRINTS" id="PR00171">
    <property type="entry name" value="SUGRTRNSPORT"/>
</dbReference>
<evidence type="ECO:0000256" key="7">
    <source>
        <dbReference type="RuleBase" id="RU003346"/>
    </source>
</evidence>
<evidence type="ECO:0000256" key="8">
    <source>
        <dbReference type="SAM" id="MobiDB-lite"/>
    </source>
</evidence>
<dbReference type="InterPro" id="IPR050360">
    <property type="entry name" value="MFS_Sugar_Transporters"/>
</dbReference>
<dbReference type="AlphaFoldDB" id="K0KEM8"/>
<feature type="transmembrane region" description="Helical" evidence="9">
    <location>
        <begin position="494"/>
        <end position="516"/>
    </location>
</feature>
<keyword evidence="5 9" id="KW-1133">Transmembrane helix</keyword>
<dbReference type="InterPro" id="IPR036259">
    <property type="entry name" value="MFS_trans_sf"/>
</dbReference>
<feature type="transmembrane region" description="Helical" evidence="9">
    <location>
        <begin position="207"/>
        <end position="227"/>
    </location>
</feature>
<feature type="domain" description="Major facilitator superfamily (MFS) profile" evidence="10">
    <location>
        <begin position="94"/>
        <end position="547"/>
    </location>
</feature>
<feature type="transmembrane region" description="Helical" evidence="9">
    <location>
        <begin position="272"/>
        <end position="292"/>
    </location>
</feature>
<keyword evidence="3 7" id="KW-0813">Transport</keyword>
<evidence type="ECO:0000256" key="5">
    <source>
        <dbReference type="ARBA" id="ARBA00022989"/>
    </source>
</evidence>
<dbReference type="Proteomes" id="UP000009328">
    <property type="component" value="Unassembled WGS sequence"/>
</dbReference>
<dbReference type="Pfam" id="PF00083">
    <property type="entry name" value="Sugar_tr"/>
    <property type="match status" value="1"/>
</dbReference>
<organism evidence="11 12">
    <name type="scientific">Wickerhamomyces ciferrii (strain ATCC 14091 / BCRC 22168 / CBS 111 / JCM 3599 / NBRC 0793 / NRRL Y-1031 F-60-10)</name>
    <name type="common">Yeast</name>
    <name type="synonym">Pichia ciferrii</name>
    <dbReference type="NCBI Taxonomy" id="1206466"/>
    <lineage>
        <taxon>Eukaryota</taxon>
        <taxon>Fungi</taxon>
        <taxon>Dikarya</taxon>
        <taxon>Ascomycota</taxon>
        <taxon>Saccharomycotina</taxon>
        <taxon>Saccharomycetes</taxon>
        <taxon>Phaffomycetales</taxon>
        <taxon>Wickerhamomycetaceae</taxon>
        <taxon>Wickerhamomyces</taxon>
    </lineage>
</organism>
<dbReference type="GO" id="GO:0005886">
    <property type="term" value="C:plasma membrane"/>
    <property type="evidence" value="ECO:0007669"/>
    <property type="project" value="TreeGrafter"/>
</dbReference>
<dbReference type="HOGENOM" id="CLU_001265_30_1_1"/>
<keyword evidence="6 9" id="KW-0472">Membrane</keyword>
<evidence type="ECO:0000313" key="12">
    <source>
        <dbReference type="Proteomes" id="UP000009328"/>
    </source>
</evidence>
<proteinExistence type="inferred from homology"/>
<evidence type="ECO:0000313" key="11">
    <source>
        <dbReference type="EMBL" id="CCH41376.1"/>
    </source>
</evidence>
<gene>
    <name evidence="11" type="primary">KHT6</name>
    <name evidence="11" type="ORF">BN7_915</name>
</gene>
<evidence type="ECO:0000256" key="6">
    <source>
        <dbReference type="ARBA" id="ARBA00023136"/>
    </source>
</evidence>
<protein>
    <submittedName>
        <fullName evidence="11">Hexose transporter 2</fullName>
    </submittedName>
</protein>
<accession>K0KEM8</accession>
<evidence type="ECO:0000259" key="10">
    <source>
        <dbReference type="PROSITE" id="PS50850"/>
    </source>
</evidence>
<dbReference type="EMBL" id="CAIF01000017">
    <property type="protein sequence ID" value="CCH41376.1"/>
    <property type="molecule type" value="Genomic_DNA"/>
</dbReference>
<sequence>MSFKKDDFHESSKSIDNTPNLSFEIDRDQNQYELDDLDAYDSKKSVKKPLITSDSSDSESSRDDNITNDNTIATGIQNTSALKQFWYYKKVICLCALISLTGFLFGWDTGVIGGIINMNSFITKLGHEIIIDPLDPSKTKIILESYKTGAIVSGYHIGCITGGFTIAKLADTLGRRYPILISMATYIVGILIQISSIYTGWWIQFVLGRFTTGLCIGSVAVLSPMLISETAPTVIRGSCVCLYGLNICGAIFWASITVFQCKEHYPMTNIEWILPLALGILAASIASVGILLTPESPRYLISQNDYINARISLQKIGDSDIEKTLNSIQESLLLDSNANELPFTEIFKKRYIKRVIIGVFMMVFQQMSGIDYFFYYGTALFKYAGVEDSYFTSIILASVNFLVTIPGIYIIEKLGRRKALLIGSVLCFISLFIYSTVGTFMLDANASSPEVNKTPGMIMVIFTCLFIISFSPSWGASAGVFVSELYPLHIKSSAVAFGIAFNWGSNFFIGFCTPIISEQIGYAYGYVFTGFMFIGFWFVYYMVPETQGISLEQISALFEN</sequence>
<name>K0KEM8_WICCF</name>
<dbReference type="PROSITE" id="PS50850">
    <property type="entry name" value="MFS"/>
    <property type="match status" value="1"/>
</dbReference>
<dbReference type="InterPro" id="IPR005828">
    <property type="entry name" value="MFS_sugar_transport-like"/>
</dbReference>
<evidence type="ECO:0000256" key="1">
    <source>
        <dbReference type="ARBA" id="ARBA00004141"/>
    </source>
</evidence>
<feature type="transmembrane region" description="Helical" evidence="9">
    <location>
        <begin position="239"/>
        <end position="260"/>
    </location>
</feature>
<evidence type="ECO:0000256" key="2">
    <source>
        <dbReference type="ARBA" id="ARBA00010992"/>
    </source>
</evidence>
<feature type="transmembrane region" description="Helical" evidence="9">
    <location>
        <begin position="418"/>
        <end position="437"/>
    </location>
</feature>
<feature type="transmembrane region" description="Helical" evidence="9">
    <location>
        <begin position="179"/>
        <end position="201"/>
    </location>
</feature>
<feature type="region of interest" description="Disordered" evidence="8">
    <location>
        <begin position="1"/>
        <end position="26"/>
    </location>
</feature>
<feature type="transmembrane region" description="Helical" evidence="9">
    <location>
        <begin position="389"/>
        <end position="411"/>
    </location>
</feature>
<feature type="region of interest" description="Disordered" evidence="8">
    <location>
        <begin position="46"/>
        <end position="69"/>
    </location>
</feature>
<dbReference type="Gene3D" id="1.20.1250.20">
    <property type="entry name" value="MFS general substrate transporter like domains"/>
    <property type="match status" value="1"/>
</dbReference>
<dbReference type="PROSITE" id="PS00216">
    <property type="entry name" value="SUGAR_TRANSPORT_1"/>
    <property type="match status" value="1"/>
</dbReference>
<dbReference type="InterPro" id="IPR020846">
    <property type="entry name" value="MFS_dom"/>
</dbReference>
<dbReference type="PANTHER" id="PTHR48022">
    <property type="entry name" value="PLASTIDIC GLUCOSE TRANSPORTER 4"/>
    <property type="match status" value="1"/>
</dbReference>
<comment type="similarity">
    <text evidence="2 7">Belongs to the major facilitator superfamily. Sugar transporter (TC 2.A.1.1) family.</text>
</comment>
<keyword evidence="4 9" id="KW-0812">Transmembrane</keyword>
<comment type="subcellular location">
    <subcellularLocation>
        <location evidence="1">Membrane</location>
        <topology evidence="1">Multi-pass membrane protein</topology>
    </subcellularLocation>
</comment>
<reference evidence="11 12" key="1">
    <citation type="journal article" date="2012" name="Eukaryot. Cell">
        <title>Draft genome sequence of Wickerhamomyces ciferrii NRRL Y-1031 F-60-10.</title>
        <authorList>
            <person name="Schneider J."/>
            <person name="Andrea H."/>
            <person name="Blom J."/>
            <person name="Jaenicke S."/>
            <person name="Ruckert C."/>
            <person name="Schorsch C."/>
            <person name="Szczepanowski R."/>
            <person name="Farwick M."/>
            <person name="Goesmann A."/>
            <person name="Puhler A."/>
            <person name="Schaffer S."/>
            <person name="Tauch A."/>
            <person name="Kohler T."/>
            <person name="Brinkrolf K."/>
        </authorList>
    </citation>
    <scope>NUCLEOTIDE SEQUENCE [LARGE SCALE GENOMIC DNA]</scope>
    <source>
        <strain evidence="12">ATCC 14091 / BCRC 22168 / CBS 111 / JCM 3599 / NBRC 0793 / NRRL Y-1031 F-60-10</strain>
    </source>
</reference>
<feature type="transmembrane region" description="Helical" evidence="9">
    <location>
        <begin position="148"/>
        <end position="167"/>
    </location>
</feature>
<dbReference type="NCBIfam" id="TIGR00879">
    <property type="entry name" value="SP"/>
    <property type="match status" value="1"/>
</dbReference>
<dbReference type="SUPFAM" id="SSF103473">
    <property type="entry name" value="MFS general substrate transporter"/>
    <property type="match status" value="1"/>
</dbReference>
<evidence type="ECO:0000256" key="4">
    <source>
        <dbReference type="ARBA" id="ARBA00022692"/>
    </source>
</evidence>
<feature type="transmembrane region" description="Helical" evidence="9">
    <location>
        <begin position="91"/>
        <end position="116"/>
    </location>
</feature>
<keyword evidence="12" id="KW-1185">Reference proteome</keyword>
<dbReference type="eggNOG" id="KOG0254">
    <property type="taxonomic scope" value="Eukaryota"/>
</dbReference>
<feature type="transmembrane region" description="Helical" evidence="9">
    <location>
        <begin position="355"/>
        <end position="377"/>
    </location>
</feature>
<dbReference type="GO" id="GO:0005351">
    <property type="term" value="F:carbohydrate:proton symporter activity"/>
    <property type="evidence" value="ECO:0007669"/>
    <property type="project" value="TreeGrafter"/>
</dbReference>
<feature type="compositionally biased region" description="Basic and acidic residues" evidence="8">
    <location>
        <begin position="1"/>
        <end position="13"/>
    </location>
</feature>